<comment type="caution">
    <text evidence="3">The sequence shown here is derived from an EMBL/GenBank/DDBJ whole genome shotgun (WGS) entry which is preliminary data.</text>
</comment>
<feature type="compositionally biased region" description="Pro residues" evidence="1">
    <location>
        <begin position="248"/>
        <end position="263"/>
    </location>
</feature>
<dbReference type="KEGG" id="cci:CC1G_03842"/>
<dbReference type="CDD" id="cd10910">
    <property type="entry name" value="PIN_limkain_b1_N_like"/>
    <property type="match status" value="1"/>
</dbReference>
<feature type="compositionally biased region" description="Polar residues" evidence="1">
    <location>
        <begin position="405"/>
        <end position="416"/>
    </location>
</feature>
<dbReference type="RefSeq" id="XP_001833625.1">
    <property type="nucleotide sequence ID" value="XM_001833573.1"/>
</dbReference>
<evidence type="ECO:0000313" key="3">
    <source>
        <dbReference type="EMBL" id="EAU88170.1"/>
    </source>
</evidence>
<feature type="compositionally biased region" description="Low complexity" evidence="1">
    <location>
        <begin position="311"/>
        <end position="324"/>
    </location>
</feature>
<dbReference type="Proteomes" id="UP000001861">
    <property type="component" value="Unassembled WGS sequence"/>
</dbReference>
<name>A8NGX8_COPC7</name>
<feature type="compositionally biased region" description="Low complexity" evidence="1">
    <location>
        <begin position="157"/>
        <end position="181"/>
    </location>
</feature>
<dbReference type="GO" id="GO:0004540">
    <property type="term" value="F:RNA nuclease activity"/>
    <property type="evidence" value="ECO:0007669"/>
    <property type="project" value="InterPro"/>
</dbReference>
<evidence type="ECO:0000313" key="4">
    <source>
        <dbReference type="Proteomes" id="UP000001861"/>
    </source>
</evidence>
<feature type="compositionally biased region" description="Polar residues" evidence="1">
    <location>
        <begin position="425"/>
        <end position="440"/>
    </location>
</feature>
<feature type="compositionally biased region" description="Basic and acidic residues" evidence="1">
    <location>
        <begin position="183"/>
        <end position="195"/>
    </location>
</feature>
<dbReference type="InParanoid" id="A8NGX8"/>
<dbReference type="OMA" id="HAWISLN"/>
<protein>
    <recommendedName>
        <fullName evidence="2">NYN domain-containing protein</fullName>
    </recommendedName>
</protein>
<dbReference type="EMBL" id="AACS02000002">
    <property type="protein sequence ID" value="EAU88170.1"/>
    <property type="molecule type" value="Genomic_DNA"/>
</dbReference>
<dbReference type="Pfam" id="PF01936">
    <property type="entry name" value="NYN"/>
    <property type="match status" value="1"/>
</dbReference>
<feature type="compositionally biased region" description="Basic and acidic residues" evidence="1">
    <location>
        <begin position="233"/>
        <end position="247"/>
    </location>
</feature>
<evidence type="ECO:0000259" key="2">
    <source>
        <dbReference type="Pfam" id="PF01936"/>
    </source>
</evidence>
<reference evidence="3 4" key="1">
    <citation type="journal article" date="2010" name="Proc. Natl. Acad. Sci. U.S.A.">
        <title>Insights into evolution of multicellular fungi from the assembled chromosomes of the mushroom Coprinopsis cinerea (Coprinus cinereus).</title>
        <authorList>
            <person name="Stajich J.E."/>
            <person name="Wilke S.K."/>
            <person name="Ahren D."/>
            <person name="Au C.H."/>
            <person name="Birren B.W."/>
            <person name="Borodovsky M."/>
            <person name="Burns C."/>
            <person name="Canback B."/>
            <person name="Casselton L.A."/>
            <person name="Cheng C.K."/>
            <person name="Deng J."/>
            <person name="Dietrich F.S."/>
            <person name="Fargo D.C."/>
            <person name="Farman M.L."/>
            <person name="Gathman A.C."/>
            <person name="Goldberg J."/>
            <person name="Guigo R."/>
            <person name="Hoegger P.J."/>
            <person name="Hooker J.B."/>
            <person name="Huggins A."/>
            <person name="James T.Y."/>
            <person name="Kamada T."/>
            <person name="Kilaru S."/>
            <person name="Kodira C."/>
            <person name="Kues U."/>
            <person name="Kupfer D."/>
            <person name="Kwan H.S."/>
            <person name="Lomsadze A."/>
            <person name="Li W."/>
            <person name="Lilly W.W."/>
            <person name="Ma L.J."/>
            <person name="Mackey A.J."/>
            <person name="Manning G."/>
            <person name="Martin F."/>
            <person name="Muraguchi H."/>
            <person name="Natvig D.O."/>
            <person name="Palmerini H."/>
            <person name="Ramesh M.A."/>
            <person name="Rehmeyer C.J."/>
            <person name="Roe B.A."/>
            <person name="Shenoy N."/>
            <person name="Stanke M."/>
            <person name="Ter-Hovhannisyan V."/>
            <person name="Tunlid A."/>
            <person name="Velagapudi R."/>
            <person name="Vision T.J."/>
            <person name="Zeng Q."/>
            <person name="Zolan M.E."/>
            <person name="Pukkila P.J."/>
        </authorList>
    </citation>
    <scope>NUCLEOTIDE SEQUENCE [LARGE SCALE GENOMIC DNA]</scope>
    <source>
        <strain evidence="4">Okayama-7 / 130 / ATCC MYA-4618 / FGSC 9003</strain>
    </source>
</reference>
<keyword evidence="4" id="KW-1185">Reference proteome</keyword>
<feature type="compositionally biased region" description="Polar residues" evidence="1">
    <location>
        <begin position="296"/>
        <end position="306"/>
    </location>
</feature>
<dbReference type="GeneID" id="6010123"/>
<feature type="region of interest" description="Disordered" evidence="1">
    <location>
        <begin position="153"/>
        <end position="440"/>
    </location>
</feature>
<dbReference type="OrthoDB" id="2994818at2759"/>
<gene>
    <name evidence="3" type="ORF">CC1G_03842</name>
</gene>
<accession>A8NGX8</accession>
<proteinExistence type="predicted"/>
<feature type="domain" description="NYN" evidence="2">
    <location>
        <begin position="10"/>
        <end position="140"/>
    </location>
</feature>
<dbReference type="VEuPathDB" id="FungiDB:CC1G_03842"/>
<sequence>MTERLGRREVSIFWDVSASPKSSLGGYNVASAIRNFATRFGVIKSFKFYMDAGHGFPNSLASELQCSGVTIIDTVSNGRKGASSKMMLADCFILAMDNFSNSSDIVHVVITADPDLSYSISLLRFRGYHIIVICPPTSDRNVQRLAEGNGFDDDIFDFPSRDSFSSPDRGGSSGSEGSPPSHGNDRKGKGVDRGHAGLGISNMAWGARATPKTHVQRAEEPNDAGSFVAYPRCAEDDRAEPADEKPPTRTPPPSTPPFTPPPTLSGSAWPFTAPYRQEEETDFISPDLVNKEDAPNSPSSETQFSDFSVIPPASFSTAPTSSVPYSALFDPDDDRKGSLNFGKTATTSIPPYTAPSFSPPPPLAPSLSQQTAGSQTTVRAPVPRSPAPEIPPLDDEGSPLPQGSVPLTSTQASSSRILVPDDGKSSTGATSPLGAQSTLPLQAHSGVPSRFAPLVAHLWTETLAERTPVPFGDLVKSIDAILPDLSMTCATDDQTDARLLEYLRQAEKLNLITITGKKKNRKISLGLQRLYEAKCFAYRSSRSSYSSSPPFFVPPHFQPLVDYMRSQKLNNGIEVFQRSTLFEPLTSVQPDVFKRAGITGEQRRLGRYLDEAVNAGILINVHNEHTALHPNYQL</sequence>
<organism evidence="3 4">
    <name type="scientific">Coprinopsis cinerea (strain Okayama-7 / 130 / ATCC MYA-4618 / FGSC 9003)</name>
    <name type="common">Inky cap fungus</name>
    <name type="synonym">Hormographiella aspergillata</name>
    <dbReference type="NCBI Taxonomy" id="240176"/>
    <lineage>
        <taxon>Eukaryota</taxon>
        <taxon>Fungi</taxon>
        <taxon>Dikarya</taxon>
        <taxon>Basidiomycota</taxon>
        <taxon>Agaricomycotina</taxon>
        <taxon>Agaricomycetes</taxon>
        <taxon>Agaricomycetidae</taxon>
        <taxon>Agaricales</taxon>
        <taxon>Agaricineae</taxon>
        <taxon>Psathyrellaceae</taxon>
        <taxon>Coprinopsis</taxon>
    </lineage>
</organism>
<dbReference type="InterPro" id="IPR021139">
    <property type="entry name" value="NYN"/>
</dbReference>
<dbReference type="AlphaFoldDB" id="A8NGX8"/>
<evidence type="ECO:0000256" key="1">
    <source>
        <dbReference type="SAM" id="MobiDB-lite"/>
    </source>
</evidence>